<dbReference type="KEGG" id="pgm:PGRAT_24260"/>
<organism evidence="1 2">
    <name type="scientific">Paenibacillus graminis</name>
    <dbReference type="NCBI Taxonomy" id="189425"/>
    <lineage>
        <taxon>Bacteria</taxon>
        <taxon>Bacillati</taxon>
        <taxon>Bacillota</taxon>
        <taxon>Bacilli</taxon>
        <taxon>Bacillales</taxon>
        <taxon>Paenibacillaceae</taxon>
        <taxon>Paenibacillus</taxon>
    </lineage>
</organism>
<dbReference type="STRING" id="189425.PGRAT_24260"/>
<sequence>MQEFSIPVIALGEQFEMTQLAETQFDAVVTLHDNLSDGSLRVDFVRLNLTPPEIEIIDALDRKRRLEIRIKSLRQYIYVVGDMPGLTEQAAQQLKEATGKLEALIEGIEIKMTTLRDAAIQETSKLSYLQNITPAVLGQSEIHSSCSHYHHAKGV</sequence>
<name>A0A089MAW3_9BACL</name>
<dbReference type="OrthoDB" id="9929448at2"/>
<accession>A0A089MAW3</accession>
<dbReference type="AlphaFoldDB" id="A0A089MAW3"/>
<reference evidence="1 2" key="1">
    <citation type="submission" date="2014-08" db="EMBL/GenBank/DDBJ databases">
        <title>Comparative genomics of the Paenibacillus odorifer group.</title>
        <authorList>
            <person name="den Bakker H.C."/>
            <person name="Tsai Y.-C."/>
            <person name="Martin N."/>
            <person name="Korlach J."/>
            <person name="Wiedmann M."/>
        </authorList>
    </citation>
    <scope>NUCLEOTIDE SEQUENCE [LARGE SCALE GENOMIC DNA]</scope>
    <source>
        <strain evidence="1 2">DSM 15220</strain>
    </source>
</reference>
<evidence type="ECO:0000313" key="2">
    <source>
        <dbReference type="Proteomes" id="UP000029500"/>
    </source>
</evidence>
<dbReference type="EMBL" id="CP009287">
    <property type="protein sequence ID" value="AIQ70397.1"/>
    <property type="molecule type" value="Genomic_DNA"/>
</dbReference>
<protein>
    <submittedName>
        <fullName evidence="1">Uncharacterized protein</fullName>
    </submittedName>
</protein>
<dbReference type="Proteomes" id="UP000029500">
    <property type="component" value="Chromosome"/>
</dbReference>
<dbReference type="RefSeq" id="WP_025704834.1">
    <property type="nucleotide sequence ID" value="NZ_CP009287.1"/>
</dbReference>
<dbReference type="HOGENOM" id="CLU_1693727_0_0_9"/>
<gene>
    <name evidence="1" type="ORF">PGRAT_24260</name>
</gene>
<proteinExistence type="predicted"/>
<keyword evidence="2" id="KW-1185">Reference proteome</keyword>
<evidence type="ECO:0000313" key="1">
    <source>
        <dbReference type="EMBL" id="AIQ70397.1"/>
    </source>
</evidence>